<proteinExistence type="predicted"/>
<dbReference type="Proteomes" id="UP000092993">
    <property type="component" value="Unassembled WGS sequence"/>
</dbReference>
<evidence type="ECO:0000313" key="2">
    <source>
        <dbReference type="EMBL" id="OBZ77063.1"/>
    </source>
</evidence>
<feature type="region of interest" description="Disordered" evidence="1">
    <location>
        <begin position="121"/>
        <end position="166"/>
    </location>
</feature>
<name>A0A1C7MJK7_GRIFR</name>
<evidence type="ECO:0000256" key="1">
    <source>
        <dbReference type="SAM" id="MobiDB-lite"/>
    </source>
</evidence>
<accession>A0A1C7MJK7</accession>
<gene>
    <name evidence="2" type="ORF">A0H81_03564</name>
</gene>
<organism evidence="2 3">
    <name type="scientific">Grifola frondosa</name>
    <name type="common">Maitake</name>
    <name type="synonym">Polyporus frondosus</name>
    <dbReference type="NCBI Taxonomy" id="5627"/>
    <lineage>
        <taxon>Eukaryota</taxon>
        <taxon>Fungi</taxon>
        <taxon>Dikarya</taxon>
        <taxon>Basidiomycota</taxon>
        <taxon>Agaricomycotina</taxon>
        <taxon>Agaricomycetes</taxon>
        <taxon>Polyporales</taxon>
        <taxon>Grifolaceae</taxon>
        <taxon>Grifola</taxon>
    </lineage>
</organism>
<protein>
    <submittedName>
        <fullName evidence="2">Uncharacterized protein</fullName>
    </submittedName>
</protein>
<feature type="region of interest" description="Disordered" evidence="1">
    <location>
        <begin position="35"/>
        <end position="56"/>
    </location>
</feature>
<comment type="caution">
    <text evidence="2">The sequence shown here is derived from an EMBL/GenBank/DDBJ whole genome shotgun (WGS) entry which is preliminary data.</text>
</comment>
<reference evidence="2 3" key="1">
    <citation type="submission" date="2016-03" db="EMBL/GenBank/DDBJ databases">
        <title>Whole genome sequencing of Grifola frondosa 9006-11.</title>
        <authorList>
            <person name="Min B."/>
            <person name="Park H."/>
            <person name="Kim J.-G."/>
            <person name="Cho H."/>
            <person name="Oh Y.-L."/>
            <person name="Kong W.-S."/>
            <person name="Choi I.-G."/>
        </authorList>
    </citation>
    <scope>NUCLEOTIDE SEQUENCE [LARGE SCALE GENOMIC DNA]</scope>
    <source>
        <strain evidence="2 3">9006-11</strain>
    </source>
</reference>
<feature type="region of interest" description="Disordered" evidence="1">
    <location>
        <begin position="66"/>
        <end position="85"/>
    </location>
</feature>
<sequence>MRGYNLLVRPLSAVDLVIFTDIAYPGTSTVHAPAAQRHVRKVDQPRVPSSRANTAVARGPVITERVRDPAASSQNASELAATSNTSQLIQQNLHLKSSISDRKLSPSSEIPLPSMLPSAVTYVPTRPPPHSSIPNPLRIAHPSTSPPPLSWESQNARSPSRGISAHSIHSSAAPSHWSIAILGCTPSSFLSQTLISAPGVLFDRLPKVTGATCRLITFHRVLVVPNLALFLPITVLSKYYQILSDIISPHK</sequence>
<feature type="compositionally biased region" description="Polar residues" evidence="1">
    <location>
        <begin position="71"/>
        <end position="85"/>
    </location>
</feature>
<evidence type="ECO:0000313" key="3">
    <source>
        <dbReference type="Proteomes" id="UP000092993"/>
    </source>
</evidence>
<dbReference type="AlphaFoldDB" id="A0A1C7MJK7"/>
<dbReference type="EMBL" id="LUGG01000003">
    <property type="protein sequence ID" value="OBZ77063.1"/>
    <property type="molecule type" value="Genomic_DNA"/>
</dbReference>
<keyword evidence="3" id="KW-1185">Reference proteome</keyword>